<dbReference type="EMBL" id="JACIDK010000002">
    <property type="protein sequence ID" value="MBB3890590.1"/>
    <property type="molecule type" value="Genomic_DNA"/>
</dbReference>
<comment type="caution">
    <text evidence="5">The sequence shown here is derived from an EMBL/GenBank/DDBJ whole genome shotgun (WGS) entry which is preliminary data.</text>
</comment>
<dbReference type="Pfam" id="PF01613">
    <property type="entry name" value="Flavin_Reduct"/>
    <property type="match status" value="1"/>
</dbReference>
<dbReference type="PANTHER" id="PTHR43567">
    <property type="entry name" value="FLAVOREDOXIN-RELATED-RELATED"/>
    <property type="match status" value="1"/>
</dbReference>
<dbReference type="InterPro" id="IPR002563">
    <property type="entry name" value="Flavin_Rdtase-like_dom"/>
</dbReference>
<keyword evidence="2" id="KW-0285">Flavoprotein</keyword>
<name>A0A839ZZB7_9CAUL</name>
<organism evidence="5 6">
    <name type="scientific">Phenylobacterium haematophilum</name>
    <dbReference type="NCBI Taxonomy" id="98513"/>
    <lineage>
        <taxon>Bacteria</taxon>
        <taxon>Pseudomonadati</taxon>
        <taxon>Pseudomonadota</taxon>
        <taxon>Alphaproteobacteria</taxon>
        <taxon>Caulobacterales</taxon>
        <taxon>Caulobacteraceae</taxon>
        <taxon>Phenylobacterium</taxon>
    </lineage>
</organism>
<comment type="similarity">
    <text evidence="3">Belongs to the flavoredoxin family.</text>
</comment>
<evidence type="ECO:0000256" key="2">
    <source>
        <dbReference type="ARBA" id="ARBA00022630"/>
    </source>
</evidence>
<dbReference type="Proteomes" id="UP000530564">
    <property type="component" value="Unassembled WGS sequence"/>
</dbReference>
<evidence type="ECO:0000256" key="3">
    <source>
        <dbReference type="ARBA" id="ARBA00038054"/>
    </source>
</evidence>
<sequence length="180" mass="19549">MKDLPVEMVFTLLERGPVTLVTTGDAQADNVMTVTWTMVLDYRGRFAITTGPWNHSFKALTRSRECVVAIPGTDLLDAAVEIGVCTGASTDKFAKLSLARRPADHVAAPLIEACIANIECRVLEIIEPHNIIILEAVAAHVRDNWQAERMLHAVGDGTFVADGEGFDRRAAMQAKLPPGI</sequence>
<dbReference type="Gene3D" id="2.30.110.10">
    <property type="entry name" value="Electron Transport, Fmn-binding Protein, Chain A"/>
    <property type="match status" value="1"/>
</dbReference>
<keyword evidence="6" id="KW-1185">Reference proteome</keyword>
<reference evidence="5 6" key="1">
    <citation type="submission" date="2020-08" db="EMBL/GenBank/DDBJ databases">
        <title>Genomic Encyclopedia of Type Strains, Phase IV (KMG-IV): sequencing the most valuable type-strain genomes for metagenomic binning, comparative biology and taxonomic classification.</title>
        <authorList>
            <person name="Goeker M."/>
        </authorList>
    </citation>
    <scope>NUCLEOTIDE SEQUENCE [LARGE SCALE GENOMIC DNA]</scope>
    <source>
        <strain evidence="5 6">DSM 21793</strain>
    </source>
</reference>
<dbReference type="SUPFAM" id="SSF50475">
    <property type="entry name" value="FMN-binding split barrel"/>
    <property type="match status" value="1"/>
</dbReference>
<evidence type="ECO:0000259" key="4">
    <source>
        <dbReference type="SMART" id="SM00903"/>
    </source>
</evidence>
<dbReference type="SMART" id="SM00903">
    <property type="entry name" value="Flavin_Reduct"/>
    <property type="match status" value="1"/>
</dbReference>
<accession>A0A839ZZB7</accession>
<dbReference type="PANTHER" id="PTHR43567:SF1">
    <property type="entry name" value="FLAVOREDOXIN"/>
    <property type="match status" value="1"/>
</dbReference>
<dbReference type="InterPro" id="IPR012349">
    <property type="entry name" value="Split_barrel_FMN-bd"/>
</dbReference>
<dbReference type="AlphaFoldDB" id="A0A839ZZB7"/>
<comment type="cofactor">
    <cofactor evidence="1">
        <name>FMN</name>
        <dbReference type="ChEBI" id="CHEBI:58210"/>
    </cofactor>
</comment>
<gene>
    <name evidence="5" type="ORF">GGQ61_001307</name>
</gene>
<evidence type="ECO:0000313" key="5">
    <source>
        <dbReference type="EMBL" id="MBB3890590.1"/>
    </source>
</evidence>
<dbReference type="GO" id="GO:0010181">
    <property type="term" value="F:FMN binding"/>
    <property type="evidence" value="ECO:0007669"/>
    <property type="project" value="InterPro"/>
</dbReference>
<dbReference type="RefSeq" id="WP_183770849.1">
    <property type="nucleotide sequence ID" value="NZ_JACIDK010000002.1"/>
</dbReference>
<dbReference type="GO" id="GO:0016646">
    <property type="term" value="F:oxidoreductase activity, acting on the CH-NH group of donors, NAD or NADP as acceptor"/>
    <property type="evidence" value="ECO:0007669"/>
    <property type="project" value="UniProtKB-ARBA"/>
</dbReference>
<feature type="domain" description="Flavin reductase like" evidence="4">
    <location>
        <begin position="13"/>
        <end position="159"/>
    </location>
</feature>
<proteinExistence type="inferred from homology"/>
<protein>
    <submittedName>
        <fullName evidence="5">Flavin reductase (DIM6/NTAB) family NADH-FMN oxidoreductase RutF</fullName>
    </submittedName>
</protein>
<evidence type="ECO:0000313" key="6">
    <source>
        <dbReference type="Proteomes" id="UP000530564"/>
    </source>
</evidence>
<dbReference type="InterPro" id="IPR052174">
    <property type="entry name" value="Flavoredoxin"/>
</dbReference>
<evidence type="ECO:0000256" key="1">
    <source>
        <dbReference type="ARBA" id="ARBA00001917"/>
    </source>
</evidence>